<feature type="region of interest" description="Disordered" evidence="5">
    <location>
        <begin position="910"/>
        <end position="1028"/>
    </location>
</feature>
<feature type="repeat" description="TPR" evidence="3">
    <location>
        <begin position="342"/>
        <end position="375"/>
    </location>
</feature>
<evidence type="ECO:0000256" key="1">
    <source>
        <dbReference type="ARBA" id="ARBA00022737"/>
    </source>
</evidence>
<feature type="compositionally biased region" description="Basic residues" evidence="5">
    <location>
        <begin position="947"/>
        <end position="959"/>
    </location>
</feature>
<evidence type="ECO:0000313" key="8">
    <source>
        <dbReference type="Proteomes" id="UP000030764"/>
    </source>
</evidence>
<evidence type="ECO:0008006" key="9">
    <source>
        <dbReference type="Google" id="ProtNLM"/>
    </source>
</evidence>
<keyword evidence="1" id="KW-0677">Repeat</keyword>
<evidence type="ECO:0000256" key="2">
    <source>
        <dbReference type="ARBA" id="ARBA00022803"/>
    </source>
</evidence>
<sequence>MATIEIPIENNPDEVIEINFSQLPQMHDVKMILLSEKTRLRDWITVAVEYYKCNRTEDFIHLLECSGREANVSYPESQADQLRALDTLAAHYLMMAQKQRKQESRSEFLSKATMLYATADSIHMFEKYHLLGRAYFCLLEGTKQKVEQADAQFCFVLDKDPTNVPAILGRAAIMYKRGDYASALSMYRKALRAAPNCPSEVRLGLAYCFFKLGQLEKTGLALQRALQLKPDNVDALVGLAVFELNRARSEDIRIGVQRLTIAYQLDGNHPIALIALADHFFFKKDPENCKVLAMHAFHVTENDGLRAQACFQLARALHDQGELIQAYQFYYQSTLFDKPNYVLPYYGLGQVYIMRGEMEKAIACFEKVIDQQPDSFEAMKVLGSLYAASGKKERKGKAKEYLAKVVETFPDDVNALIEYASVLQEKETDLAIEMYSRACKIYKQTNDTEIESPELWNNMGSLYFRAKRYTDAENCFKRAVDTAVKKMPTNEPYFKSILVTVSYNLGRLSEVTYDMEQAEKIYKDILMEHPQYTDCYLRLGCMARDRGQIYDASVWFKEALQFNQGHPDAWTLIGNLHLSKKEWGPAQKKFERILRQSASSLDSYSLVALGNIWLLSMQQNWHDEQKAYRSRSRALSIYRKALSVSPENVYACNGIGCILAHLYYVDEAMEIFARVREVLVAYPDVWLNMAHLYAEQRQNTAAILMVLSYGNISTFHCIALQYENAIKKFGFENNVEVLVYLARAYFRADKMTESKNVLLKARYLAPFDPPILYNLALTLKVVAMRTLQNTNSYLKEVLGAVKDLKQAEKYFAILSHDTFEHVIDVGRATVLRAKCGEALAQASHHVRRAQELENAIQAVRREQEETRRLAQERRRQMQIEKEEAAKRIQKEQMERRMIFVEKTRQLLSAPDLEAEKTRRTSNKRRRKQNDDSFLNDDSDLGYSPGSKKTKNKRKKKGRRSMREKDISASMEGSDSGTLERGASTSSRKKRKVVSSSRGSATKASSTKTIKSREILSSTSSSSDEDDKIPCSSKLQMLLTFCATNPIGRI</sequence>
<dbReference type="PROSITE" id="PS50005">
    <property type="entry name" value="TPR"/>
    <property type="match status" value="4"/>
</dbReference>
<feature type="repeat" description="TPR" evidence="3">
    <location>
        <begin position="199"/>
        <end position="232"/>
    </location>
</feature>
<dbReference type="InterPro" id="IPR019734">
    <property type="entry name" value="TPR_rpt"/>
</dbReference>
<feature type="coiled-coil region" evidence="4">
    <location>
        <begin position="842"/>
        <end position="894"/>
    </location>
</feature>
<dbReference type="Pfam" id="PF07719">
    <property type="entry name" value="TPR_2"/>
    <property type="match status" value="1"/>
</dbReference>
<evidence type="ECO:0000256" key="5">
    <source>
        <dbReference type="SAM" id="MobiDB-lite"/>
    </source>
</evidence>
<dbReference type="SMART" id="SM00028">
    <property type="entry name" value="TPR"/>
    <property type="match status" value="10"/>
</dbReference>
<evidence type="ECO:0000313" key="7">
    <source>
        <dbReference type="EMBL" id="KFD68591.1"/>
    </source>
</evidence>
<feature type="repeat" description="TPR" evidence="3">
    <location>
        <begin position="453"/>
        <end position="486"/>
    </location>
</feature>
<dbReference type="Gene3D" id="1.25.40.10">
    <property type="entry name" value="Tetratricopeptide repeat domain"/>
    <property type="match status" value="4"/>
</dbReference>
<keyword evidence="8" id="KW-1185">Reference proteome</keyword>
<dbReference type="Pfam" id="PF13181">
    <property type="entry name" value="TPR_8"/>
    <property type="match status" value="1"/>
</dbReference>
<feature type="compositionally biased region" description="Low complexity" evidence="5">
    <location>
        <begin position="993"/>
        <end position="1008"/>
    </location>
</feature>
<evidence type="ECO:0000256" key="4">
    <source>
        <dbReference type="SAM" id="Coils"/>
    </source>
</evidence>
<feature type="non-terminal residue" evidence="6">
    <location>
        <position position="1049"/>
    </location>
</feature>
<dbReference type="FunFam" id="1.25.40.10:FF:000162">
    <property type="entry name" value="CTR9 homolog, Paf1/RNA polymerase II complex component"/>
    <property type="match status" value="1"/>
</dbReference>
<organism evidence="6 8">
    <name type="scientific">Trichuris suis</name>
    <name type="common">pig whipworm</name>
    <dbReference type="NCBI Taxonomy" id="68888"/>
    <lineage>
        <taxon>Eukaryota</taxon>
        <taxon>Metazoa</taxon>
        <taxon>Ecdysozoa</taxon>
        <taxon>Nematoda</taxon>
        <taxon>Enoplea</taxon>
        <taxon>Dorylaimia</taxon>
        <taxon>Trichinellida</taxon>
        <taxon>Trichuridae</taxon>
        <taxon>Trichuris</taxon>
    </lineage>
</organism>
<keyword evidence="2 3" id="KW-0802">TPR repeat</keyword>
<dbReference type="InterPro" id="IPR013105">
    <property type="entry name" value="TPR_2"/>
</dbReference>
<evidence type="ECO:0000256" key="3">
    <source>
        <dbReference type="PROSITE-ProRule" id="PRU00339"/>
    </source>
</evidence>
<accession>A0A085MN29</accession>
<keyword evidence="4" id="KW-0175">Coiled coil</keyword>
<dbReference type="InterPro" id="IPR031101">
    <property type="entry name" value="Ctr9"/>
</dbReference>
<dbReference type="PANTHER" id="PTHR14027">
    <property type="entry name" value="RNA POLYMERASE-ASSOCIATED PROTEIN CTR9"/>
    <property type="match status" value="1"/>
</dbReference>
<dbReference type="Proteomes" id="UP000030764">
    <property type="component" value="Unassembled WGS sequence"/>
</dbReference>
<dbReference type="EMBL" id="KL363183">
    <property type="protein sequence ID" value="KFD58625.1"/>
    <property type="molecule type" value="Genomic_DNA"/>
</dbReference>
<feature type="repeat" description="TPR" evidence="3">
    <location>
        <begin position="164"/>
        <end position="197"/>
    </location>
</feature>
<gene>
    <name evidence="6" type="ORF">M513_00318</name>
    <name evidence="7" type="ORF">M514_00318</name>
</gene>
<dbReference type="GO" id="GO:0006368">
    <property type="term" value="P:transcription elongation by RNA polymerase II"/>
    <property type="evidence" value="ECO:0007669"/>
    <property type="project" value="TreeGrafter"/>
</dbReference>
<dbReference type="Pfam" id="PF13432">
    <property type="entry name" value="TPR_16"/>
    <property type="match status" value="1"/>
</dbReference>
<dbReference type="SUPFAM" id="SSF48452">
    <property type="entry name" value="TPR-like"/>
    <property type="match status" value="3"/>
</dbReference>
<dbReference type="Proteomes" id="UP000030758">
    <property type="component" value="Unassembled WGS sequence"/>
</dbReference>
<dbReference type="InterPro" id="IPR011990">
    <property type="entry name" value="TPR-like_helical_dom_sf"/>
</dbReference>
<dbReference type="FunFam" id="1.25.40.10:FF:000322">
    <property type="entry name" value="RNA polymerase-associated protein CTR9 homolog"/>
    <property type="match status" value="1"/>
</dbReference>
<reference evidence="6 8" key="1">
    <citation type="journal article" date="2014" name="Nat. Genet.">
        <title>Genome and transcriptome of the porcine whipworm Trichuris suis.</title>
        <authorList>
            <person name="Jex A.R."/>
            <person name="Nejsum P."/>
            <person name="Schwarz E.M."/>
            <person name="Hu L."/>
            <person name="Young N.D."/>
            <person name="Hall R.S."/>
            <person name="Korhonen P.K."/>
            <person name="Liao S."/>
            <person name="Thamsborg S."/>
            <person name="Xia J."/>
            <person name="Xu P."/>
            <person name="Wang S."/>
            <person name="Scheerlinck J.P."/>
            <person name="Hofmann A."/>
            <person name="Sternberg P.W."/>
            <person name="Wang J."/>
            <person name="Gasser R.B."/>
        </authorList>
    </citation>
    <scope>NUCLEOTIDE SEQUENCE [LARGE SCALE GENOMIC DNA]</scope>
    <source>
        <strain evidence="7">DCEP-RM93F</strain>
        <strain evidence="6">DCEP-RM93M</strain>
    </source>
</reference>
<dbReference type="GO" id="GO:0000993">
    <property type="term" value="F:RNA polymerase II complex binding"/>
    <property type="evidence" value="ECO:0007669"/>
    <property type="project" value="TreeGrafter"/>
</dbReference>
<dbReference type="PROSITE" id="PS50293">
    <property type="entry name" value="TPR_REGION"/>
    <property type="match status" value="1"/>
</dbReference>
<evidence type="ECO:0000313" key="6">
    <source>
        <dbReference type="EMBL" id="KFD58625.1"/>
    </source>
</evidence>
<dbReference type="EMBL" id="KL367503">
    <property type="protein sequence ID" value="KFD68591.1"/>
    <property type="molecule type" value="Genomic_DNA"/>
</dbReference>
<dbReference type="GO" id="GO:0006355">
    <property type="term" value="P:regulation of DNA-templated transcription"/>
    <property type="evidence" value="ECO:0007669"/>
    <property type="project" value="InterPro"/>
</dbReference>
<name>A0A085MN29_9BILA</name>
<proteinExistence type="predicted"/>
<protein>
    <recommendedName>
        <fullName evidence="9">Tetratricopeptide repeat protein</fullName>
    </recommendedName>
</protein>
<dbReference type="GO" id="GO:0016593">
    <property type="term" value="C:Cdc73/Paf1 complex"/>
    <property type="evidence" value="ECO:0007669"/>
    <property type="project" value="TreeGrafter"/>
</dbReference>
<dbReference type="AlphaFoldDB" id="A0A085MN29"/>
<dbReference type="PANTHER" id="PTHR14027:SF2">
    <property type="entry name" value="RNA POLYMERASE-ASSOCIATED PROTEIN CTR9 HOMOLOG"/>
    <property type="match status" value="1"/>
</dbReference>